<evidence type="ECO:0000313" key="17">
    <source>
        <dbReference type="Proteomes" id="UP000332933"/>
    </source>
</evidence>
<dbReference type="InterPro" id="IPR018934">
    <property type="entry name" value="RIO_dom"/>
</dbReference>
<feature type="domain" description="Protein kinase" evidence="13">
    <location>
        <begin position="700"/>
        <end position="1023"/>
    </location>
</feature>
<dbReference type="OrthoDB" id="193242at2759"/>
<protein>
    <recommendedName>
        <fullName evidence="1">non-specific serine/threonine protein kinase</fullName>
        <ecNumber evidence="1">2.7.11.1</ecNumber>
    </recommendedName>
</protein>
<evidence type="ECO:0000256" key="1">
    <source>
        <dbReference type="ARBA" id="ARBA00012513"/>
    </source>
</evidence>
<evidence type="ECO:0000256" key="11">
    <source>
        <dbReference type="ARBA" id="ARBA00048679"/>
    </source>
</evidence>
<evidence type="ECO:0000256" key="9">
    <source>
        <dbReference type="ARBA" id="ARBA00024334"/>
    </source>
</evidence>
<evidence type="ECO:0000256" key="2">
    <source>
        <dbReference type="ARBA" id="ARBA00022527"/>
    </source>
</evidence>
<dbReference type="InterPro" id="IPR002048">
    <property type="entry name" value="EF_hand_dom"/>
</dbReference>
<keyword evidence="7" id="KW-0067">ATP-binding</keyword>
<evidence type="ECO:0000256" key="3">
    <source>
        <dbReference type="ARBA" id="ARBA00022679"/>
    </source>
</evidence>
<dbReference type="EMBL" id="CAADRA010000167">
    <property type="protein sequence ID" value="VFT79011.1"/>
    <property type="molecule type" value="Genomic_DNA"/>
</dbReference>
<dbReference type="Pfam" id="PF01163">
    <property type="entry name" value="RIO1"/>
    <property type="match status" value="1"/>
</dbReference>
<evidence type="ECO:0000313" key="16">
    <source>
        <dbReference type="EMBL" id="VFT79011.1"/>
    </source>
</evidence>
<dbReference type="Gene3D" id="1.10.510.10">
    <property type="entry name" value="Transferase(Phosphotransferase) domain 1"/>
    <property type="match status" value="1"/>
</dbReference>
<dbReference type="PROSITE" id="PS50297">
    <property type="entry name" value="ANK_REP_REGION"/>
    <property type="match status" value="2"/>
</dbReference>
<evidence type="ECO:0000256" key="8">
    <source>
        <dbReference type="ARBA" id="ARBA00023043"/>
    </source>
</evidence>
<dbReference type="PROSITE" id="PS00018">
    <property type="entry name" value="EF_HAND_1"/>
    <property type="match status" value="1"/>
</dbReference>
<evidence type="ECO:0000256" key="5">
    <source>
        <dbReference type="ARBA" id="ARBA00022741"/>
    </source>
</evidence>
<dbReference type="Proteomes" id="UP000332933">
    <property type="component" value="Unassembled WGS sequence"/>
</dbReference>
<dbReference type="PANTHER" id="PTHR24198:SF165">
    <property type="entry name" value="ANKYRIN REPEAT-CONTAINING PROTEIN-RELATED"/>
    <property type="match status" value="1"/>
</dbReference>
<feature type="repeat" description="ANK" evidence="12">
    <location>
        <begin position="384"/>
        <end position="416"/>
    </location>
</feature>
<evidence type="ECO:0000259" key="14">
    <source>
        <dbReference type="PROSITE" id="PS50222"/>
    </source>
</evidence>
<dbReference type="EMBL" id="VJMH01000167">
    <property type="protein sequence ID" value="KAF0718233.1"/>
    <property type="molecule type" value="Genomic_DNA"/>
</dbReference>
<dbReference type="SUPFAM" id="SSF48403">
    <property type="entry name" value="Ankyrin repeat"/>
    <property type="match status" value="2"/>
</dbReference>
<evidence type="ECO:0000256" key="6">
    <source>
        <dbReference type="ARBA" id="ARBA00022777"/>
    </source>
</evidence>
<comment type="catalytic activity">
    <reaction evidence="11">
        <text>L-seryl-[protein] + ATP = O-phospho-L-seryl-[protein] + ADP + H(+)</text>
        <dbReference type="Rhea" id="RHEA:17989"/>
        <dbReference type="Rhea" id="RHEA-COMP:9863"/>
        <dbReference type="Rhea" id="RHEA-COMP:11604"/>
        <dbReference type="ChEBI" id="CHEBI:15378"/>
        <dbReference type="ChEBI" id="CHEBI:29999"/>
        <dbReference type="ChEBI" id="CHEBI:30616"/>
        <dbReference type="ChEBI" id="CHEBI:83421"/>
        <dbReference type="ChEBI" id="CHEBI:456216"/>
        <dbReference type="EC" id="2.7.11.1"/>
    </reaction>
</comment>
<keyword evidence="4" id="KW-0677">Repeat</keyword>
<reference evidence="15" key="2">
    <citation type="submission" date="2019-06" db="EMBL/GenBank/DDBJ databases">
        <title>Genomics analysis of Aphanomyces spp. identifies a new class of oomycete effector associated with host adaptation.</title>
        <authorList>
            <person name="Gaulin E."/>
        </authorList>
    </citation>
    <scope>NUCLEOTIDE SEQUENCE</scope>
    <source>
        <strain evidence="15">CBS 578.67</strain>
    </source>
</reference>
<dbReference type="EC" id="2.7.11.1" evidence="1"/>
<dbReference type="PANTHER" id="PTHR24198">
    <property type="entry name" value="ANKYRIN REPEAT AND PROTEIN KINASE DOMAIN-CONTAINING PROTEIN"/>
    <property type="match status" value="1"/>
</dbReference>
<keyword evidence="5" id="KW-0547">Nucleotide-binding</keyword>
<dbReference type="PRINTS" id="PR01415">
    <property type="entry name" value="ANKYRIN"/>
</dbReference>
<evidence type="ECO:0000313" key="15">
    <source>
        <dbReference type="EMBL" id="KAF0718233.1"/>
    </source>
</evidence>
<dbReference type="InterPro" id="IPR018247">
    <property type="entry name" value="EF_Hand_1_Ca_BS"/>
</dbReference>
<dbReference type="Pfam" id="PF00069">
    <property type="entry name" value="Pkinase"/>
    <property type="match status" value="1"/>
</dbReference>
<keyword evidence="3" id="KW-0808">Transferase</keyword>
<dbReference type="GO" id="GO:0004674">
    <property type="term" value="F:protein serine/threonine kinase activity"/>
    <property type="evidence" value="ECO:0007669"/>
    <property type="project" value="UniProtKB-KW"/>
</dbReference>
<keyword evidence="8 12" id="KW-0040">ANK repeat</keyword>
<gene>
    <name evidence="16" type="primary">Aste57867_1802</name>
    <name evidence="15" type="ORF">As57867_001800</name>
    <name evidence="16" type="ORF">ASTE57867_1802</name>
</gene>
<dbReference type="InterPro" id="IPR002110">
    <property type="entry name" value="Ankyrin_rpt"/>
</dbReference>
<dbReference type="PROSITE" id="PS50088">
    <property type="entry name" value="ANK_REPEAT"/>
    <property type="match status" value="3"/>
</dbReference>
<dbReference type="Gene3D" id="1.25.40.20">
    <property type="entry name" value="Ankyrin repeat-containing domain"/>
    <property type="match status" value="3"/>
</dbReference>
<sequence length="1490" mass="165842">MVFHAAIVSGDLSALEVALATSLNQVNATRIVCVPRSLVPEDMHYKFIANQADTIELECTPLLLAIYLGRLEMAELLAACDAVDVNAVNPMKHTPLGVAVAFDMPNIVGALLVRPEIQLNGTNEDGLAPLHVAARTDNIEILRLLLARPGIAVNQTCDPVCFCDGGTALHFAAERGFLDLVNALLAHPDTNPVAMDLANQSPLMRAIVKLNEATALRLLQCPAVLATINDIDKTGKTALILAVYWRLTVIVSSLLAKPHIKLDVRDKTGCTAIMHATASWYHVEILNLFLGCLNDISTLLDAFTEACKSKVFSTATALFDHIMKDMTTNSMVLHDLTVDMLTHFEVLGTLLETTIRQGDVEIMAYVLGHPRFAIEELMPNGEWGRMNVLHIACECGQYKIADLLIGNGMDVNAEASNFTPLELAATKGSLKTVQLILSSPQFNSINHLAPWGKTALIFACGHDTPNIALELLAQPNINIHGNSISTPMQTALFTRLFEVVEVLIAQGASFNVVFESDPLLLHVAPFLHLGTATTLLLRDFPVIVNPDGSLHPHENHSYSWNIFMDSSTPVPKELRLETIQTILDLEQFSKCRDELVRALAFSQDKNGRSVLQTTDAAARKYFYDQIYFCGRYEIHDGPPIHVSSTAVVVHAIDHGIYKQLFNQHANNAVLDQYGYDACVQILGQTDRARTTNEGSLVSDFEMYDKNKNGVLSEVEFMHYCDQVHGGEHSVAMKFMRNCDEYIREIDMRQGWNSQSVVELLPMAPTEEFESQVCHLKLHANLNVAEYPHVLVMPLADRSLEDIYLKERPNDNHIRNMLQEIAVLLQQLHENSIIHGDLKKLNVLRVHSHMRLIDMDGASKAGQYFGLKFSSGNLPPELFHKLKDEKEKEIHLQYWHSIVGSNTELWEKVKPRNNWVVKTFHLSKDPQNILPYEPVIATPALDMWAFGVMMYQLYSGVELIPTDRNQDVDESGIERAATWTKDDLSTRIQNKVSNPLVRDLLMKLLAIEPNDRISAKAMLSHEYFDVNYDPNEAKAFQVINSKLDQISNKVATGFDSMKERLDQVVELNRVTLEALGSAKEDLMRSIFQATEVQIPTSFVLLPFNILDKQDDDEEAVAATLAHTASFFHKGIEMGASFMISVKANKTIGTAIKTFSAGEPLYLYLLDEVQGIPVVPPRSTTGDEALYPIRIETKSDEYVHFMTTAMPFIQTGFKFLKGINTVATLAKSLGIPSLDKETLANIGDNIEKAKKTSSVFDFQVLQAAVEAHDSTVPVHQIRGAALRELERFFSEKDKERNFAGLGRTYSASGQSLWTAKESIEAFENGKRPEKVAVTASTGTEKKKGKTAQEIFAQLFQPPRQPVEEEKDDFAAFLRLLATELADDGLLCLTHTANFDDEEEDQPMWANQAILALDDVVATGLMSPASLNRIAVGIYFRTTAESREACTSVADVLRLDAHRRLEMTYPFPRSHVCRGHLQTLVRNGNERGRTDQS</sequence>
<name>A0A485K6K9_9STRA</name>
<keyword evidence="6" id="KW-0418">Kinase</keyword>
<dbReference type="InterPro" id="IPR000719">
    <property type="entry name" value="Prot_kinase_dom"/>
</dbReference>
<keyword evidence="17" id="KW-1185">Reference proteome</keyword>
<feature type="domain" description="EF-hand" evidence="14">
    <location>
        <begin position="691"/>
        <end position="726"/>
    </location>
</feature>
<feature type="repeat" description="ANK" evidence="12">
    <location>
        <begin position="125"/>
        <end position="146"/>
    </location>
</feature>
<comment type="similarity">
    <text evidence="9">Belongs to the protein kinase superfamily. Ser/Thr protein kinase family. CDPK subfamily.</text>
</comment>
<dbReference type="SMART" id="SM00220">
    <property type="entry name" value="S_TKc"/>
    <property type="match status" value="1"/>
</dbReference>
<dbReference type="Pfam" id="PF12796">
    <property type="entry name" value="Ank_2"/>
    <property type="match status" value="2"/>
</dbReference>
<dbReference type="GO" id="GO:0005509">
    <property type="term" value="F:calcium ion binding"/>
    <property type="evidence" value="ECO:0007669"/>
    <property type="project" value="InterPro"/>
</dbReference>
<dbReference type="SUPFAM" id="SSF56112">
    <property type="entry name" value="Protein kinase-like (PK-like)"/>
    <property type="match status" value="1"/>
</dbReference>
<reference evidence="16 17" key="1">
    <citation type="submission" date="2019-03" db="EMBL/GenBank/DDBJ databases">
        <authorList>
            <person name="Gaulin E."/>
            <person name="Dumas B."/>
        </authorList>
    </citation>
    <scope>NUCLEOTIDE SEQUENCE [LARGE SCALE GENOMIC DNA]</scope>
    <source>
        <strain evidence="16">CBS 568.67</strain>
    </source>
</reference>
<dbReference type="SMART" id="SM00248">
    <property type="entry name" value="ANK"/>
    <property type="match status" value="10"/>
</dbReference>
<evidence type="ECO:0000256" key="7">
    <source>
        <dbReference type="ARBA" id="ARBA00022840"/>
    </source>
</evidence>
<dbReference type="InterPro" id="IPR036770">
    <property type="entry name" value="Ankyrin_rpt-contain_sf"/>
</dbReference>
<comment type="catalytic activity">
    <reaction evidence="10">
        <text>L-threonyl-[protein] + ATP = O-phospho-L-threonyl-[protein] + ADP + H(+)</text>
        <dbReference type="Rhea" id="RHEA:46608"/>
        <dbReference type="Rhea" id="RHEA-COMP:11060"/>
        <dbReference type="Rhea" id="RHEA-COMP:11605"/>
        <dbReference type="ChEBI" id="CHEBI:15378"/>
        <dbReference type="ChEBI" id="CHEBI:30013"/>
        <dbReference type="ChEBI" id="CHEBI:30616"/>
        <dbReference type="ChEBI" id="CHEBI:61977"/>
        <dbReference type="ChEBI" id="CHEBI:456216"/>
        <dbReference type="EC" id="2.7.11.1"/>
    </reaction>
</comment>
<dbReference type="InterPro" id="IPR011009">
    <property type="entry name" value="Kinase-like_dom_sf"/>
</dbReference>
<keyword evidence="2" id="KW-0723">Serine/threonine-protein kinase</keyword>
<accession>A0A485K6K9</accession>
<dbReference type="PROSITE" id="PS50222">
    <property type="entry name" value="EF_HAND_2"/>
    <property type="match status" value="1"/>
</dbReference>
<evidence type="ECO:0000256" key="12">
    <source>
        <dbReference type="PROSITE-ProRule" id="PRU00023"/>
    </source>
</evidence>
<organism evidence="16 17">
    <name type="scientific">Aphanomyces stellatus</name>
    <dbReference type="NCBI Taxonomy" id="120398"/>
    <lineage>
        <taxon>Eukaryota</taxon>
        <taxon>Sar</taxon>
        <taxon>Stramenopiles</taxon>
        <taxon>Oomycota</taxon>
        <taxon>Saprolegniomycetes</taxon>
        <taxon>Saprolegniales</taxon>
        <taxon>Verrucalvaceae</taxon>
        <taxon>Aphanomyces</taxon>
    </lineage>
</organism>
<feature type="repeat" description="ANK" evidence="12">
    <location>
        <begin position="164"/>
        <end position="185"/>
    </location>
</feature>
<evidence type="ECO:0000256" key="10">
    <source>
        <dbReference type="ARBA" id="ARBA00047899"/>
    </source>
</evidence>
<dbReference type="GO" id="GO:0005524">
    <property type="term" value="F:ATP binding"/>
    <property type="evidence" value="ECO:0007669"/>
    <property type="project" value="UniProtKB-KW"/>
</dbReference>
<dbReference type="PROSITE" id="PS50011">
    <property type="entry name" value="PROTEIN_KINASE_DOM"/>
    <property type="match status" value="1"/>
</dbReference>
<evidence type="ECO:0000259" key="13">
    <source>
        <dbReference type="PROSITE" id="PS50011"/>
    </source>
</evidence>
<proteinExistence type="inferred from homology"/>
<evidence type="ECO:0000256" key="4">
    <source>
        <dbReference type="ARBA" id="ARBA00022737"/>
    </source>
</evidence>